<dbReference type="Gene3D" id="3.40.50.720">
    <property type="entry name" value="NAD(P)-binding Rossmann-like Domain"/>
    <property type="match status" value="1"/>
</dbReference>
<name>A0AAP3UXX6_9PROT</name>
<organism evidence="2 3">
    <name type="scientific">Marinimicrococcus flavescens</name>
    <dbReference type="NCBI Taxonomy" id="3031815"/>
    <lineage>
        <taxon>Bacteria</taxon>
        <taxon>Pseudomonadati</taxon>
        <taxon>Pseudomonadota</taxon>
        <taxon>Alphaproteobacteria</taxon>
        <taxon>Geminicoccales</taxon>
        <taxon>Geminicoccaceae</taxon>
        <taxon>Marinimicrococcus</taxon>
    </lineage>
</organism>
<evidence type="ECO:0000313" key="2">
    <source>
        <dbReference type="EMBL" id="MDF1585021.1"/>
    </source>
</evidence>
<gene>
    <name evidence="2" type="ORF">PZ740_01320</name>
</gene>
<evidence type="ECO:0000259" key="1">
    <source>
        <dbReference type="Pfam" id="PF13478"/>
    </source>
</evidence>
<sequence length="236" mass="25577">MNLQLLRQLNEARAAKRATCLVRFLDRHEESLVVDGKLVDGAPLSPALVDAVAAAHREDRSRTLEGEEGRIFLQIFNPPLRLLIVGAVHIAQALAPMASLAGYAVTVIDPRRSFATDARFPDVALNGEWPDDAMSELAPDRRTAVVTLTHDPKLDDPALDVVLRSEAFYIAALGSTRTHRQRVARLRELGHGDEAIARIHGPAGLDIGAVSPAEIAVSVMAEMTRVLRRPDEPAAG</sequence>
<dbReference type="AlphaFoldDB" id="A0AAP3UXX6"/>
<dbReference type="RefSeq" id="WP_327787430.1">
    <property type="nucleotide sequence ID" value="NZ_JARGEQ010000006.1"/>
</dbReference>
<protein>
    <submittedName>
        <fullName evidence="2">XdhC family protein</fullName>
    </submittedName>
</protein>
<keyword evidence="3" id="KW-1185">Reference proteome</keyword>
<dbReference type="Proteomes" id="UP001301140">
    <property type="component" value="Unassembled WGS sequence"/>
</dbReference>
<dbReference type="PANTHER" id="PTHR30388:SF4">
    <property type="entry name" value="MOLYBDENUM COFACTOR INSERTION CHAPERONE PAOD"/>
    <property type="match status" value="1"/>
</dbReference>
<evidence type="ECO:0000313" key="3">
    <source>
        <dbReference type="Proteomes" id="UP001301140"/>
    </source>
</evidence>
<dbReference type="EMBL" id="JARGEQ010000006">
    <property type="protein sequence ID" value="MDF1585021.1"/>
    <property type="molecule type" value="Genomic_DNA"/>
</dbReference>
<comment type="caution">
    <text evidence="2">The sequence shown here is derived from an EMBL/GenBank/DDBJ whole genome shotgun (WGS) entry which is preliminary data.</text>
</comment>
<dbReference type="Pfam" id="PF13478">
    <property type="entry name" value="XdhC_C"/>
    <property type="match status" value="1"/>
</dbReference>
<proteinExistence type="predicted"/>
<dbReference type="InterPro" id="IPR027051">
    <property type="entry name" value="XdhC_Rossmann_dom"/>
</dbReference>
<accession>A0AAP3UXX6</accession>
<dbReference type="PANTHER" id="PTHR30388">
    <property type="entry name" value="ALDEHYDE OXIDOREDUCTASE MOLYBDENUM COFACTOR ASSEMBLY PROTEIN"/>
    <property type="match status" value="1"/>
</dbReference>
<dbReference type="InterPro" id="IPR052698">
    <property type="entry name" value="MoCofactor_Util/Proc"/>
</dbReference>
<feature type="domain" description="XdhC Rossmann" evidence="1">
    <location>
        <begin position="82"/>
        <end position="223"/>
    </location>
</feature>
<reference evidence="2 3" key="1">
    <citation type="submission" date="2023-03" db="EMBL/GenBank/DDBJ databases">
        <title>YIM 152171 draft genome.</title>
        <authorList>
            <person name="Yang Z."/>
        </authorList>
    </citation>
    <scope>NUCLEOTIDE SEQUENCE [LARGE SCALE GENOMIC DNA]</scope>
    <source>
        <strain evidence="2 3">YIM 152171</strain>
    </source>
</reference>